<feature type="coiled-coil region" evidence="3">
    <location>
        <begin position="148"/>
        <end position="175"/>
    </location>
</feature>
<dbReference type="AlphaFoldDB" id="A0A8J4X164"/>
<evidence type="ECO:0000256" key="2">
    <source>
        <dbReference type="ARBA" id="ARBA00023054"/>
    </source>
</evidence>
<organism evidence="6 7">
    <name type="scientific">Clarias magur</name>
    <name type="common">Asian catfish</name>
    <name type="synonym">Macropteronotus magur</name>
    <dbReference type="NCBI Taxonomy" id="1594786"/>
    <lineage>
        <taxon>Eukaryota</taxon>
        <taxon>Metazoa</taxon>
        <taxon>Chordata</taxon>
        <taxon>Craniata</taxon>
        <taxon>Vertebrata</taxon>
        <taxon>Euteleostomi</taxon>
        <taxon>Actinopterygii</taxon>
        <taxon>Neopterygii</taxon>
        <taxon>Teleostei</taxon>
        <taxon>Ostariophysi</taxon>
        <taxon>Siluriformes</taxon>
        <taxon>Clariidae</taxon>
        <taxon>Clarias</taxon>
    </lineage>
</organism>
<dbReference type="GO" id="GO:0005882">
    <property type="term" value="C:intermediate filament"/>
    <property type="evidence" value="ECO:0007669"/>
    <property type="project" value="UniProtKB-KW"/>
</dbReference>
<dbReference type="EMBL" id="QNUK01000148">
    <property type="protein sequence ID" value="KAF5900017.1"/>
    <property type="molecule type" value="Genomic_DNA"/>
</dbReference>
<keyword evidence="2 3" id="KW-0175">Coiled coil</keyword>
<feature type="non-terminal residue" evidence="6">
    <location>
        <position position="454"/>
    </location>
</feature>
<dbReference type="Pfam" id="PF00038">
    <property type="entry name" value="Filament"/>
    <property type="match status" value="1"/>
</dbReference>
<dbReference type="PRINTS" id="PR01248">
    <property type="entry name" value="TYPE1KERATIN"/>
</dbReference>
<dbReference type="PANTHER" id="PTHR23239:SF367">
    <property type="entry name" value="KERATIN 15-RELATED"/>
    <property type="match status" value="1"/>
</dbReference>
<dbReference type="PROSITE" id="PS51842">
    <property type="entry name" value="IF_ROD_2"/>
    <property type="match status" value="1"/>
</dbReference>
<dbReference type="FunFam" id="1.20.5.170:FF:000002">
    <property type="entry name" value="Type I keratin KA11"/>
    <property type="match status" value="1"/>
</dbReference>
<feature type="domain" description="IF rod" evidence="5">
    <location>
        <begin position="144"/>
        <end position="454"/>
    </location>
</feature>
<evidence type="ECO:0000313" key="6">
    <source>
        <dbReference type="EMBL" id="KAF5900017.1"/>
    </source>
</evidence>
<feature type="region of interest" description="Disordered" evidence="4">
    <location>
        <begin position="1"/>
        <end position="20"/>
    </location>
</feature>
<dbReference type="SUPFAM" id="SSF64593">
    <property type="entry name" value="Intermediate filament protein, coiled coil region"/>
    <property type="match status" value="2"/>
</dbReference>
<feature type="coiled-coil region" evidence="3">
    <location>
        <begin position="399"/>
        <end position="454"/>
    </location>
</feature>
<evidence type="ECO:0000256" key="4">
    <source>
        <dbReference type="SAM" id="MobiDB-lite"/>
    </source>
</evidence>
<dbReference type="Gene3D" id="1.20.5.500">
    <property type="entry name" value="Single helix bin"/>
    <property type="match status" value="1"/>
</dbReference>
<evidence type="ECO:0000256" key="1">
    <source>
        <dbReference type="ARBA" id="ARBA00022754"/>
    </source>
</evidence>
<gene>
    <name evidence="6" type="ORF">DAT39_010266</name>
</gene>
<dbReference type="Gene3D" id="1.20.5.170">
    <property type="match status" value="1"/>
</dbReference>
<reference evidence="6" key="1">
    <citation type="submission" date="2020-07" db="EMBL/GenBank/DDBJ databases">
        <title>Clarias magur genome sequencing, assembly and annotation.</title>
        <authorList>
            <person name="Kushwaha B."/>
            <person name="Kumar R."/>
            <person name="Das P."/>
            <person name="Joshi C.G."/>
            <person name="Kumar D."/>
            <person name="Nagpure N.S."/>
            <person name="Pandey M."/>
            <person name="Agarwal S."/>
            <person name="Srivastava S."/>
            <person name="Singh M."/>
            <person name="Sahoo L."/>
            <person name="Jayasankar P."/>
            <person name="Meher P.K."/>
            <person name="Koringa P.G."/>
            <person name="Iquebal M.A."/>
            <person name="Das S.P."/>
            <person name="Bit A."/>
            <person name="Patnaik S."/>
            <person name="Patel N."/>
            <person name="Shah T.M."/>
            <person name="Hinsu A."/>
            <person name="Jena J.K."/>
        </authorList>
    </citation>
    <scope>NUCLEOTIDE SEQUENCE</scope>
    <source>
        <strain evidence="6">CIFAMagur01</strain>
        <tissue evidence="6">Testis</tissue>
    </source>
</reference>
<proteinExistence type="predicted"/>
<dbReference type="PANTHER" id="PTHR23239">
    <property type="entry name" value="INTERMEDIATE FILAMENT"/>
    <property type="match status" value="1"/>
</dbReference>
<dbReference type="SUPFAM" id="SSF90257">
    <property type="entry name" value="Myosin rod fragments"/>
    <property type="match status" value="1"/>
</dbReference>
<evidence type="ECO:0000313" key="7">
    <source>
        <dbReference type="Proteomes" id="UP000727407"/>
    </source>
</evidence>
<dbReference type="Proteomes" id="UP000727407">
    <property type="component" value="Unassembled WGS sequence"/>
</dbReference>
<dbReference type="GO" id="GO:0005198">
    <property type="term" value="F:structural molecule activity"/>
    <property type="evidence" value="ECO:0007669"/>
    <property type="project" value="InterPro"/>
</dbReference>
<dbReference type="SMART" id="SM01391">
    <property type="entry name" value="Filament"/>
    <property type="match status" value="1"/>
</dbReference>
<feature type="compositionally biased region" description="Polar residues" evidence="4">
    <location>
        <begin position="1"/>
        <end position="15"/>
    </location>
</feature>
<name>A0A8J4X164_CLAMG</name>
<keyword evidence="1" id="KW-0403">Intermediate filament</keyword>
<comment type="caution">
    <text evidence="6">The sequence shown here is derived from an EMBL/GenBank/DDBJ whole genome shotgun (WGS) entry which is preliminary data.</text>
</comment>
<dbReference type="Gene3D" id="1.20.5.1160">
    <property type="entry name" value="Vasodilator-stimulated phosphoprotein"/>
    <property type="match status" value="1"/>
</dbReference>
<evidence type="ECO:0000259" key="5">
    <source>
        <dbReference type="PROSITE" id="PS51842"/>
    </source>
</evidence>
<dbReference type="OrthoDB" id="2441647at2759"/>
<sequence length="454" mass="48951">MRSYASKTYSSQSMSHSRGEGGGVRGYWGGSVHGGAGGCGVRISQASRPLYVGGGYGTNVGLGSSFGIGIGSGLGVGFGSGLGSGLGVGLSSGIGASSAAVLGSSSSANYGGGFRGAGFVSGASFKAGAGGVIGGSDAGILGNEKFTLRILNDRLASYLKKVRLLEKTNAELELKISQFVESRTSPTERDYSESLTTISELQNKIRDAIQQKGVVHLNLDNATLAADDFRIKYEHELALRQSVEADISGLKRLLEDINLSKSELTLQIDTLKDEVVFLKKNHEEEMVSTRSQMSGQIHVEVETAPQQNLTSTLEDIRDHYEAVAAKGKRDLDAWYKGKLETLKQEVIIGTETIHTSKTEMTAEKTKVQSLELELQSIMAVKSSLGIKLMEKQAFFSAQLSGYQVQVMSLEEQLLQLRADLERQGRDYQTLLDIKTRLEQEISEYRRLLDTLAID</sequence>
<dbReference type="InterPro" id="IPR002957">
    <property type="entry name" value="Keratin_I"/>
</dbReference>
<protein>
    <submittedName>
        <fullName evidence="6">Keratin, type I cytoskeletal 13-like</fullName>
    </submittedName>
</protein>
<dbReference type="InterPro" id="IPR039008">
    <property type="entry name" value="IF_rod_dom"/>
</dbReference>
<evidence type="ECO:0000256" key="3">
    <source>
        <dbReference type="SAM" id="Coils"/>
    </source>
</evidence>
<keyword evidence="7" id="KW-1185">Reference proteome</keyword>
<feature type="coiled-coil region" evidence="3">
    <location>
        <begin position="254"/>
        <end position="281"/>
    </location>
</feature>
<accession>A0A8J4X164</accession>